<reference evidence="3" key="1">
    <citation type="submission" date="2023-07" db="EMBL/GenBank/DDBJ databases">
        <title>30 novel species of actinomycetes from the DSMZ collection.</title>
        <authorList>
            <person name="Nouioui I."/>
        </authorList>
    </citation>
    <scope>NUCLEOTIDE SEQUENCE [LARGE SCALE GENOMIC DNA]</scope>
    <source>
        <strain evidence="3">DSM 44918</strain>
    </source>
</reference>
<accession>A0ABU2M0B6</accession>
<keyword evidence="1" id="KW-0175">Coiled coil</keyword>
<organism evidence="2 3">
    <name type="scientific">Streptomyces millisiae</name>
    <dbReference type="NCBI Taxonomy" id="3075542"/>
    <lineage>
        <taxon>Bacteria</taxon>
        <taxon>Bacillati</taxon>
        <taxon>Actinomycetota</taxon>
        <taxon>Actinomycetes</taxon>
        <taxon>Kitasatosporales</taxon>
        <taxon>Streptomycetaceae</taxon>
        <taxon>Streptomyces</taxon>
    </lineage>
</organism>
<evidence type="ECO:0000256" key="1">
    <source>
        <dbReference type="SAM" id="Coils"/>
    </source>
</evidence>
<dbReference type="EMBL" id="JAVREM010000097">
    <property type="protein sequence ID" value="MDT0323282.1"/>
    <property type="molecule type" value="Genomic_DNA"/>
</dbReference>
<gene>
    <name evidence="2" type="ORF">RNC47_33755</name>
</gene>
<evidence type="ECO:0000313" key="3">
    <source>
        <dbReference type="Proteomes" id="UP001183420"/>
    </source>
</evidence>
<dbReference type="RefSeq" id="WP_311604411.1">
    <property type="nucleotide sequence ID" value="NZ_JAVREM010000097.1"/>
</dbReference>
<dbReference type="PROSITE" id="PS51318">
    <property type="entry name" value="TAT"/>
    <property type="match status" value="1"/>
</dbReference>
<dbReference type="InterPro" id="IPR006311">
    <property type="entry name" value="TAT_signal"/>
</dbReference>
<sequence>MSCGRPSFNRRRVLIAGLVGGSVVAGAVGVTAAMAGEESTTAGQRVVCPQVLVTNTPAAAQAEVDRNLALLVSQIEEANARLADSAGEGGANFVQNAILGPLEDKRAATLARISTAFERQGETVPGNLDALAACQLSGSGEPVEAAPEEPAAPAEEGAVAEAGSIVCPEVAVAAVPAAARAEVDENLALLEAQIAEANARLADSVGEGGPDFVDNAILGPLEDKRVAALDRIRIAIERQGATAPAALQDLATCALG</sequence>
<protein>
    <recommendedName>
        <fullName evidence="4">Secreted protein</fullName>
    </recommendedName>
</protein>
<name>A0ABU2M0B6_9ACTN</name>
<evidence type="ECO:0000313" key="2">
    <source>
        <dbReference type="EMBL" id="MDT0323282.1"/>
    </source>
</evidence>
<keyword evidence="3" id="KW-1185">Reference proteome</keyword>
<proteinExistence type="predicted"/>
<comment type="caution">
    <text evidence="2">The sequence shown here is derived from an EMBL/GenBank/DDBJ whole genome shotgun (WGS) entry which is preliminary data.</text>
</comment>
<dbReference type="Proteomes" id="UP001183420">
    <property type="component" value="Unassembled WGS sequence"/>
</dbReference>
<evidence type="ECO:0008006" key="4">
    <source>
        <dbReference type="Google" id="ProtNLM"/>
    </source>
</evidence>
<feature type="coiled-coil region" evidence="1">
    <location>
        <begin position="180"/>
        <end position="207"/>
    </location>
</feature>